<feature type="domain" description="Disease resistance R13L4/SHOC-2-like LRR" evidence="11">
    <location>
        <begin position="557"/>
        <end position="943"/>
    </location>
</feature>
<evidence type="ECO:0000259" key="8">
    <source>
        <dbReference type="Pfam" id="PF00931"/>
    </source>
</evidence>
<dbReference type="InterPro" id="IPR038005">
    <property type="entry name" value="RX-like_CC"/>
</dbReference>
<dbReference type="Gene3D" id="3.80.10.10">
    <property type="entry name" value="Ribonuclease Inhibitor"/>
    <property type="match status" value="1"/>
</dbReference>
<dbReference type="CDD" id="cd14798">
    <property type="entry name" value="RX-CC_like"/>
    <property type="match status" value="1"/>
</dbReference>
<dbReference type="InterPro" id="IPR058922">
    <property type="entry name" value="WHD_DRP"/>
</dbReference>
<dbReference type="GO" id="GO:0006952">
    <property type="term" value="P:defense response"/>
    <property type="evidence" value="ECO:0007669"/>
    <property type="project" value="UniProtKB-KW"/>
</dbReference>
<dbReference type="Pfam" id="PF00931">
    <property type="entry name" value="NB-ARC"/>
    <property type="match status" value="1"/>
</dbReference>
<dbReference type="Pfam" id="PF18052">
    <property type="entry name" value="Rx_N"/>
    <property type="match status" value="1"/>
</dbReference>
<evidence type="ECO:0000313" key="13">
    <source>
        <dbReference type="Proteomes" id="UP001497457"/>
    </source>
</evidence>
<dbReference type="InterPro" id="IPR032675">
    <property type="entry name" value="LRR_dom_sf"/>
</dbReference>
<dbReference type="Gene3D" id="1.20.5.4130">
    <property type="match status" value="1"/>
</dbReference>
<protein>
    <submittedName>
        <fullName evidence="12">Uncharacterized protein</fullName>
    </submittedName>
</protein>
<feature type="domain" description="Disease resistance N-terminal" evidence="9">
    <location>
        <begin position="10"/>
        <end position="92"/>
    </location>
</feature>
<evidence type="ECO:0000259" key="9">
    <source>
        <dbReference type="Pfam" id="PF18052"/>
    </source>
</evidence>
<keyword evidence="3" id="KW-0677">Repeat</keyword>
<dbReference type="Gene3D" id="3.40.50.300">
    <property type="entry name" value="P-loop containing nucleotide triphosphate hydrolases"/>
    <property type="match status" value="1"/>
</dbReference>
<keyword evidence="4" id="KW-0547">Nucleotide-binding</keyword>
<dbReference type="InterPro" id="IPR055414">
    <property type="entry name" value="LRR_R13L4/SHOC2-like"/>
</dbReference>
<dbReference type="EMBL" id="OZ075133">
    <property type="protein sequence ID" value="CAL4989364.1"/>
    <property type="molecule type" value="Genomic_DNA"/>
</dbReference>
<sequence length="1162" mass="132185">MAVVLDALASYVQNMLTEMARDEVQMLFGVSGDIKKMDTKLKDLKNFLADADRRNITDQSVQAWVGELRDAMYEATNILDICQLKAMERGKSHDAGCLNPLLFCMQNPLHAHKIGSRIKNLNQRLEEIKKRSLDFGFINLSSYQDRSWRMVSSRLHNRETSGELDESSLVGEKIEEDTRNLVDKLTTEDENNKIMIFAIVGVGGIGKTTLAQRIFNHEIIQQEFPKKIWLSVNKDFSGTELLRRAIIEAGGDHQSTGNVRTALERALKGALNGEKTLLVMDDVWDPRAWEDVLKAPLVNAAQTHGCRVIVTTRHDAVARRMMAKMPYHHVDKLAAGDAWLLLKNQVVGNENDEAQIELLKDVGMEIIAKCDCLPLAVKVIGGLLRHKTTSRRDWKNVLNDSIWSVSQMHEDLNYAIYLSYEDLHPSLKPCFLHLSLLPKSSVFHFKAIVGMWISEGFVHGTSRDLEEIGREYYDELIQRNLTEPCRGYFVQQVCSMHDVVRSFAQYVARDEALVAHNSDIDISGKLKSQKFIRLSVDTKGSESNELDLSLLQGQTSLRTLISVGGHIKIKPGDSLFAFSNLRTLHVEYANCDALAESLTQLKHLRYLSIKGALTSKLPENIGKMKFLQYIGLDDCKGLLKLPSSIAKLQQLRFLSLSGTSIKYISRGFSSLTNLRKLYGFPANMDGDSCSLEELEPLSQLTHLGISGLENVSSASFVTKARLGEKKRLRYLLLSCTSRLGDDDRLVKEEEGIYEKEREQIEEVFDQLCPPPSIENQGIKGYFGQRLPRWMMSAAIAPLVSLRILTMNELSCCTELPDGLCQLPSLEILQIWRAPAIKHVGSKFLQPNHHCRNLSQVGASFRRLGKLILIRMVEWEEWEWEEQVKAMPILENLTIKFCKLRRVPPGLAFHATCLKKLYIYDVEHLSSLENFTSVVHLEVFRNTDLERISNLPKLQKLIIIKCKKMKVVEGMPALQRLNLKDYDMETVPRYLQYVNPRDFLLDCSLSLLTSIAAGESGPEWDKFSHIQQVKAYADDEGAPRKRYVLYTRDPLRFETNISRDAIAQAIWTRTWLSYSTTCPIEDELLVGGRREHTDKRIPLCLLFRCNAYFHLTSWLRQACLHCREADDIASSSDQWIEEAGDAAYVAFVTRDRWLQLQNEASRV</sequence>
<dbReference type="Gene3D" id="1.10.8.430">
    <property type="entry name" value="Helical domain of apoptotic protease-activating factors"/>
    <property type="match status" value="1"/>
</dbReference>
<dbReference type="GO" id="GO:0005524">
    <property type="term" value="F:ATP binding"/>
    <property type="evidence" value="ECO:0007669"/>
    <property type="project" value="UniProtKB-KW"/>
</dbReference>
<dbReference type="Gene3D" id="1.10.10.10">
    <property type="entry name" value="Winged helix-like DNA-binding domain superfamily/Winged helix DNA-binding domain"/>
    <property type="match status" value="1"/>
</dbReference>
<evidence type="ECO:0000313" key="12">
    <source>
        <dbReference type="EMBL" id="CAL4989364.1"/>
    </source>
</evidence>
<evidence type="ECO:0000259" key="11">
    <source>
        <dbReference type="Pfam" id="PF23598"/>
    </source>
</evidence>
<dbReference type="AlphaFoldDB" id="A0ABC9AYY5"/>
<comment type="similarity">
    <text evidence="1">Belongs to the disease resistance NB-LRR family.</text>
</comment>
<dbReference type="InterPro" id="IPR002182">
    <property type="entry name" value="NB-ARC"/>
</dbReference>
<dbReference type="Pfam" id="PF23559">
    <property type="entry name" value="WHD_DRP"/>
    <property type="match status" value="1"/>
</dbReference>
<dbReference type="PRINTS" id="PR00364">
    <property type="entry name" value="DISEASERSIST"/>
</dbReference>
<organism evidence="12 13">
    <name type="scientific">Urochloa decumbens</name>
    <dbReference type="NCBI Taxonomy" id="240449"/>
    <lineage>
        <taxon>Eukaryota</taxon>
        <taxon>Viridiplantae</taxon>
        <taxon>Streptophyta</taxon>
        <taxon>Embryophyta</taxon>
        <taxon>Tracheophyta</taxon>
        <taxon>Spermatophyta</taxon>
        <taxon>Magnoliopsida</taxon>
        <taxon>Liliopsida</taxon>
        <taxon>Poales</taxon>
        <taxon>Poaceae</taxon>
        <taxon>PACMAD clade</taxon>
        <taxon>Panicoideae</taxon>
        <taxon>Panicodae</taxon>
        <taxon>Paniceae</taxon>
        <taxon>Melinidinae</taxon>
        <taxon>Urochloa</taxon>
    </lineage>
</organism>
<dbReference type="Pfam" id="PF23598">
    <property type="entry name" value="LRR_14"/>
    <property type="match status" value="1"/>
</dbReference>
<evidence type="ECO:0000256" key="7">
    <source>
        <dbReference type="ARBA" id="ARBA00023054"/>
    </source>
</evidence>
<dbReference type="InterPro" id="IPR041118">
    <property type="entry name" value="Rx_N"/>
</dbReference>
<dbReference type="InterPro" id="IPR042197">
    <property type="entry name" value="Apaf_helical"/>
</dbReference>
<proteinExistence type="inferred from homology"/>
<dbReference type="SUPFAM" id="SSF52058">
    <property type="entry name" value="L domain-like"/>
    <property type="match status" value="1"/>
</dbReference>
<dbReference type="SUPFAM" id="SSF52540">
    <property type="entry name" value="P-loop containing nucleoside triphosphate hydrolases"/>
    <property type="match status" value="1"/>
</dbReference>
<keyword evidence="7" id="KW-0175">Coiled coil</keyword>
<keyword evidence="5" id="KW-0611">Plant defense</keyword>
<keyword evidence="2" id="KW-0433">Leucine-rich repeat</keyword>
<evidence type="ECO:0000259" key="10">
    <source>
        <dbReference type="Pfam" id="PF23559"/>
    </source>
</evidence>
<evidence type="ECO:0000256" key="3">
    <source>
        <dbReference type="ARBA" id="ARBA00022737"/>
    </source>
</evidence>
<keyword evidence="13" id="KW-1185">Reference proteome</keyword>
<evidence type="ECO:0000256" key="1">
    <source>
        <dbReference type="ARBA" id="ARBA00008894"/>
    </source>
</evidence>
<dbReference type="PANTHER" id="PTHR36766">
    <property type="entry name" value="PLANT BROAD-SPECTRUM MILDEW RESISTANCE PROTEIN RPW8"/>
    <property type="match status" value="1"/>
</dbReference>
<name>A0ABC9AYY5_9POAL</name>
<evidence type="ECO:0000256" key="2">
    <source>
        <dbReference type="ARBA" id="ARBA00022614"/>
    </source>
</evidence>
<dbReference type="PANTHER" id="PTHR36766:SF36">
    <property type="entry name" value="AAA+ ATPASE DOMAIN-CONTAINING PROTEIN"/>
    <property type="match status" value="1"/>
</dbReference>
<gene>
    <name evidence="12" type="ORF">URODEC1_LOCUS59684</name>
</gene>
<evidence type="ECO:0000256" key="5">
    <source>
        <dbReference type="ARBA" id="ARBA00022821"/>
    </source>
</evidence>
<evidence type="ECO:0000256" key="6">
    <source>
        <dbReference type="ARBA" id="ARBA00022840"/>
    </source>
</evidence>
<reference evidence="12 13" key="2">
    <citation type="submission" date="2024-10" db="EMBL/GenBank/DDBJ databases">
        <authorList>
            <person name="Ryan C."/>
        </authorList>
    </citation>
    <scope>NUCLEOTIDE SEQUENCE [LARGE SCALE GENOMIC DNA]</scope>
</reference>
<dbReference type="Proteomes" id="UP001497457">
    <property type="component" value="Chromosome 23rd"/>
</dbReference>
<dbReference type="GO" id="GO:0051707">
    <property type="term" value="P:response to other organism"/>
    <property type="evidence" value="ECO:0007669"/>
    <property type="project" value="UniProtKB-ARBA"/>
</dbReference>
<feature type="domain" description="NB-ARC" evidence="8">
    <location>
        <begin position="175"/>
        <end position="350"/>
    </location>
</feature>
<evidence type="ECO:0000256" key="4">
    <source>
        <dbReference type="ARBA" id="ARBA00022741"/>
    </source>
</evidence>
<dbReference type="InterPro" id="IPR027417">
    <property type="entry name" value="P-loop_NTPase"/>
</dbReference>
<reference evidence="13" key="1">
    <citation type="submission" date="2024-06" db="EMBL/GenBank/DDBJ databases">
        <authorList>
            <person name="Ryan C."/>
        </authorList>
    </citation>
    <scope>NUCLEOTIDE SEQUENCE [LARGE SCALE GENOMIC DNA]</scope>
</reference>
<accession>A0ABC9AYY5</accession>
<keyword evidence="6" id="KW-0067">ATP-binding</keyword>
<feature type="domain" description="Disease resistance protein winged helix" evidence="10">
    <location>
        <begin position="438"/>
        <end position="504"/>
    </location>
</feature>
<dbReference type="InterPro" id="IPR036388">
    <property type="entry name" value="WH-like_DNA-bd_sf"/>
</dbReference>